<evidence type="ECO:0000256" key="2">
    <source>
        <dbReference type="SAM" id="SignalP"/>
    </source>
</evidence>
<dbReference type="InterPro" id="IPR013783">
    <property type="entry name" value="Ig-like_fold"/>
</dbReference>
<feature type="chain" id="PRO_5008619771" evidence="2">
    <location>
        <begin position="28"/>
        <end position="1734"/>
    </location>
</feature>
<dbReference type="InterPro" id="IPR001254">
    <property type="entry name" value="Trypsin_dom"/>
</dbReference>
<reference evidence="5" key="1">
    <citation type="submission" date="2015-11" db="EMBL/GenBank/DDBJ databases">
        <authorList>
            <person name="Tobias N.J."/>
            <person name="Mishra B."/>
            <person name="Gupta D.K."/>
            <person name="Thines M."/>
            <person name="Stinear T.P."/>
            <person name="Bode H.B."/>
        </authorList>
    </citation>
    <scope>NUCLEOTIDE SEQUENCE [LARGE SCALE GENOMIC DNA]</scope>
    <source>
        <strain evidence="5">PB45.5</strain>
    </source>
</reference>
<dbReference type="InterPro" id="IPR043504">
    <property type="entry name" value="Peptidase_S1_PA_chymotrypsin"/>
</dbReference>
<name>A0A1B8YEV0_9GAMM</name>
<comment type="caution">
    <text evidence="4">The sequence shown here is derived from an EMBL/GenBank/DDBJ whole genome shotgun (WGS) entry which is preliminary data.</text>
</comment>
<keyword evidence="5" id="KW-1185">Reference proteome</keyword>
<dbReference type="PROSITE" id="PS00134">
    <property type="entry name" value="TRYPSIN_HIS"/>
    <property type="match status" value="1"/>
</dbReference>
<dbReference type="Pfam" id="PF00089">
    <property type="entry name" value="Trypsin"/>
    <property type="match status" value="1"/>
</dbReference>
<dbReference type="PROSITE" id="PS50240">
    <property type="entry name" value="TRYPSIN_DOM"/>
    <property type="match status" value="1"/>
</dbReference>
<feature type="signal peptide" evidence="2">
    <location>
        <begin position="1"/>
        <end position="27"/>
    </location>
</feature>
<proteinExistence type="predicted"/>
<evidence type="ECO:0000313" key="4">
    <source>
        <dbReference type="EMBL" id="OCA53587.1"/>
    </source>
</evidence>
<dbReference type="PATRIC" id="fig|29488.15.peg.3659"/>
<feature type="domain" description="Peptidase S1" evidence="3">
    <location>
        <begin position="35"/>
        <end position="315"/>
    </location>
</feature>
<protein>
    <submittedName>
        <fullName evidence="4">Trypsin</fullName>
    </submittedName>
</protein>
<gene>
    <name evidence="4" type="ORF">Phpb_03328</name>
</gene>
<evidence type="ECO:0000259" key="3">
    <source>
        <dbReference type="PROSITE" id="PS50240"/>
    </source>
</evidence>
<dbReference type="Proteomes" id="UP000092665">
    <property type="component" value="Unassembled WGS sequence"/>
</dbReference>
<dbReference type="SUPFAM" id="SSF50494">
    <property type="entry name" value="Trypsin-like serine proteases"/>
    <property type="match status" value="1"/>
</dbReference>
<organism evidence="4 5">
    <name type="scientific">Photorhabdus namnaonensis</name>
    <dbReference type="NCBI Taxonomy" id="1851568"/>
    <lineage>
        <taxon>Bacteria</taxon>
        <taxon>Pseudomonadati</taxon>
        <taxon>Pseudomonadota</taxon>
        <taxon>Gammaproteobacteria</taxon>
        <taxon>Enterobacterales</taxon>
        <taxon>Morganellaceae</taxon>
        <taxon>Photorhabdus</taxon>
    </lineage>
</organism>
<dbReference type="InterPro" id="IPR018114">
    <property type="entry name" value="TRYPSIN_HIS"/>
</dbReference>
<feature type="compositionally biased region" description="Gly residues" evidence="1">
    <location>
        <begin position="903"/>
        <end position="922"/>
    </location>
</feature>
<accession>A0A1B8YEV0</accession>
<dbReference type="SMART" id="SM00020">
    <property type="entry name" value="Tryp_SPc"/>
    <property type="match status" value="1"/>
</dbReference>
<sequence precursor="true">MRYLKIKISYFFWLMCSSLFIFLGAFAAFSAPLSVVSDDIYKPGNEMPQYKGNAPNWLALLITHDGSSKCTGEFLSPQFVITATHCTKNSDGTRRPLKVVLGGGGTSDDKPKLRDFSDTEVIDEWGDIVLLEMNKRDDRVTMVPLMHGIDFYKDAPVTVMGYGFFSWDPKDDRDWRNVFNKLGIATARTILQADLPENPPGFKNTGISVARVKEIGALGTGIGAPGDSGGPLMMKAPLSWLKGYDTEEERLETQKVAGVMWGGNADYSTYSEITPEILHKMANLTGIPFFNNPTEGMVGTDNSMEFSGWGNIPLSIKVFVLNQNTGKWRENPTTVCIKEGEADIPRINRKTGPKEDEWFCRVDMEQFHGRSEVVMGNLELAAMAQYDEEQDPKCTPGKNTNDCVFFMQNYGKRTLSMKESPKTVDEDATPADVLDKVVYVHDDGYFTIQLSGSPGQRVIIKRNLSNKRTEESPCYDSSGTQIPSPAINQSGHVICRLKAPPRPVSNSAEPFIARYTSYFLSENSVYSHTDALATANYIFKYATKPSISISSMLNSRFPSDSEKVAMYPVKVKGETNITLNNGYLTPIEKTIKLSSTDAGIVGVDENTDINNPSWELSYNFWDVTKKNGEYNTTASLYINTPRTMVPPLATETVSYKFLEPGIEIDFPLASSDEDEVEYGSTEKNVFFSGSLEALRESGRIHCYVRYKDENNKQVELYNEIAPENEYKSEGSILDWFCPDINFPKIINDNTDLYKKLEDKQKVKLTVVAEHEVLIGEDLHMVTESKDHNIVLKKTMPVGIDEPASSKNGTTKSTAPGWVVIAPEYMVKGTGEPGASINVPIPENPSCNKTVQSDGTWNCGLQETPADGEYTLTATQTTSGGSVSKASSSFIVKQKDEDKELEEGGNGGDGNGGGINGNTGGGEAGTGSDVAPYLIFPATAADGALLSTAATTTAAGLTTVAGAAGAGVSAGGAVASAGITITLGSLKILDDVLKPDWGKHGLWHYDIRKAMSGWNPLDSYILTVINYDHDRKPIGKRVIPLAKQVTIEAPAESQEIPYLKSYTIDGQAARDALITVTIPGKSEPVCSVRSAGDGQWSCQPPDGLLGPVTIIATQELPGGAVGGTPLTVERHYAISVKHLTVLTPADNSTVINTPYSVAGTGHPGASVKVTIKSSGKDAAEDTVVVDNMGLWSYPVPAQESVAGSYTATAVTIAGGKEQQDARTVTWTVSGLVENESTIESPAEGEVVTQNTYRIQGNGKPGHRIDVLGIPVVGECHTVVTNAGKWSCMPISVTEGTEATIRMSDRDDDSGVSRDYTLAPSFTVDSPKENEVLESTFNINGLAPAGSKVRMQGLGELARDCNVIAHPDGAWSCPGDGSVYPEINGIYQVMVTGTDSRGKPVKIIRNFAVNNVGRQNRSYIKITWPVANATTSENRFTVSGESLLPSEATKLSVYVGPQGSIPTEKLCDADVAENGTWNCQGNKENGTYNIQAIYKDDDTGEVKSTPGRFSVSATSFTAHSLITIDSPSEGEVINSPVYTISGHTPDTAADAAKHIKVPECVPTTPTGGYGSWSCQANSSPGMKEMVVTSSRTTEAGVYKNHSEARHYVVTTPSGPVVIRSPSNGQKIVIYEKSSSYVEFSGTGTEGARIELRLLNKGSGKTTLLTDDKNPVIVTEGMWSASYDLQAGGKSSGREITATQVIAGSDKPTNDTLDFTLSCKAMDMRPASMPCGGNLGQ</sequence>
<feature type="region of interest" description="Disordered" evidence="1">
    <location>
        <begin position="894"/>
        <end position="922"/>
    </location>
</feature>
<evidence type="ECO:0000256" key="1">
    <source>
        <dbReference type="SAM" id="MobiDB-lite"/>
    </source>
</evidence>
<keyword evidence="2" id="KW-0732">Signal</keyword>
<dbReference type="EMBL" id="LOIC01000081">
    <property type="protein sequence ID" value="OCA53587.1"/>
    <property type="molecule type" value="Genomic_DNA"/>
</dbReference>
<dbReference type="GO" id="GO:0006508">
    <property type="term" value="P:proteolysis"/>
    <property type="evidence" value="ECO:0007669"/>
    <property type="project" value="InterPro"/>
</dbReference>
<dbReference type="Gene3D" id="2.40.10.10">
    <property type="entry name" value="Trypsin-like serine proteases"/>
    <property type="match status" value="2"/>
</dbReference>
<dbReference type="InterPro" id="IPR009003">
    <property type="entry name" value="Peptidase_S1_PA"/>
</dbReference>
<evidence type="ECO:0000313" key="5">
    <source>
        <dbReference type="Proteomes" id="UP000092665"/>
    </source>
</evidence>
<dbReference type="Gene3D" id="2.60.40.10">
    <property type="entry name" value="Immunoglobulins"/>
    <property type="match status" value="2"/>
</dbReference>
<dbReference type="GO" id="GO:0004252">
    <property type="term" value="F:serine-type endopeptidase activity"/>
    <property type="evidence" value="ECO:0007669"/>
    <property type="project" value="InterPro"/>
</dbReference>